<proteinExistence type="predicted"/>
<evidence type="ECO:0000313" key="2">
    <source>
        <dbReference type="EMBL" id="ACL65135.1"/>
    </source>
</evidence>
<dbReference type="HOGENOM" id="CLU_075702_0_0_7"/>
<dbReference type="Pfam" id="PF20613">
    <property type="entry name" value="HipA_2"/>
    <property type="match status" value="1"/>
</dbReference>
<reference evidence="2" key="1">
    <citation type="submission" date="2009-01" db="EMBL/GenBank/DDBJ databases">
        <title>Complete sequence of Anaeromyxobacter dehalogenans 2CP-1.</title>
        <authorList>
            <consortium name="US DOE Joint Genome Institute"/>
            <person name="Lucas S."/>
            <person name="Copeland A."/>
            <person name="Lapidus A."/>
            <person name="Glavina del Rio T."/>
            <person name="Dalin E."/>
            <person name="Tice H."/>
            <person name="Bruce D."/>
            <person name="Goodwin L."/>
            <person name="Pitluck S."/>
            <person name="Saunders E."/>
            <person name="Brettin T."/>
            <person name="Detter J.C."/>
            <person name="Han C."/>
            <person name="Larimer F."/>
            <person name="Land M."/>
            <person name="Hauser L."/>
            <person name="Kyrpides N."/>
            <person name="Ovchinnikova G."/>
            <person name="Beliaev A.S."/>
            <person name="Richardson P."/>
        </authorList>
    </citation>
    <scope>NUCLEOTIDE SEQUENCE</scope>
    <source>
        <strain evidence="2">2CP-1</strain>
    </source>
</reference>
<keyword evidence="3" id="KW-1185">Reference proteome</keyword>
<protein>
    <recommendedName>
        <fullName evidence="1">HipA-like kinase domain-containing protein</fullName>
    </recommendedName>
</protein>
<name>B8J6F4_ANAD2</name>
<dbReference type="KEGG" id="acp:A2cp1_1793"/>
<organism evidence="2 3">
    <name type="scientific">Anaeromyxobacter dehalogenans (strain ATCC BAA-258 / DSM 21875 / 2CP-1)</name>
    <dbReference type="NCBI Taxonomy" id="455488"/>
    <lineage>
        <taxon>Bacteria</taxon>
        <taxon>Pseudomonadati</taxon>
        <taxon>Myxococcota</taxon>
        <taxon>Myxococcia</taxon>
        <taxon>Myxococcales</taxon>
        <taxon>Cystobacterineae</taxon>
        <taxon>Anaeromyxobacteraceae</taxon>
        <taxon>Anaeromyxobacter</taxon>
    </lineage>
</organism>
<evidence type="ECO:0000259" key="1">
    <source>
        <dbReference type="Pfam" id="PF20613"/>
    </source>
</evidence>
<dbReference type="Proteomes" id="UP000007089">
    <property type="component" value="Chromosome"/>
</dbReference>
<sequence>MRTVVATRYVTPLREGGSLPAIVEGDDDGLYVVKFRGAGQGPKALVAEVVAGALAQAAGLRVPERVRVLIDPALGRNEPDGEIRDLLKASAGENLGLDYLPGSLTFDPVADPPPSPAEASEVVWFDALVTNVDRTVRNPNLLRWHRRLWLIDHGAALYFHHDWDRAADPARAPFPMVGQHVLLPFAGELAAAGERLAPRLAGGAIAGALEEAPDAWLVGDPRFATPAAHRAAYVDHLSRRLAAAPAFVEEAERARAKLV</sequence>
<feature type="domain" description="HipA-like kinase" evidence="1">
    <location>
        <begin position="12"/>
        <end position="165"/>
    </location>
</feature>
<dbReference type="InterPro" id="IPR046748">
    <property type="entry name" value="HipA_2"/>
</dbReference>
<dbReference type="RefSeq" id="WP_012633059.1">
    <property type="nucleotide sequence ID" value="NC_011891.1"/>
</dbReference>
<accession>B8J6F4</accession>
<dbReference type="AlphaFoldDB" id="B8J6F4"/>
<gene>
    <name evidence="2" type="ordered locus">A2cp1_1793</name>
</gene>
<evidence type="ECO:0000313" key="3">
    <source>
        <dbReference type="Proteomes" id="UP000007089"/>
    </source>
</evidence>
<dbReference type="EMBL" id="CP001359">
    <property type="protein sequence ID" value="ACL65135.1"/>
    <property type="molecule type" value="Genomic_DNA"/>
</dbReference>